<sequence>MATRNEVVEWILSVKAHCGFSSCTSILAEFSSINPLPSRSSSSSSIRDVNQLNLVPLHKKWNNCKLFPSLSTPRAQSNNLGLIKIRGVYSERGLGRERGERGVGNSAGPPHVILRCVFQSHRKISRSATFFKKFGLQNRSHLSTRAGVGNEIRIDILRLTLRKMGEKEKKIAVLSSSMMVFMQCI</sequence>
<name>A0A540NKT8_MALBA</name>
<evidence type="ECO:0000313" key="1">
    <source>
        <dbReference type="EMBL" id="TQE11662.1"/>
    </source>
</evidence>
<dbReference type="Proteomes" id="UP000315295">
    <property type="component" value="Unassembled WGS sequence"/>
</dbReference>
<evidence type="ECO:0000313" key="2">
    <source>
        <dbReference type="Proteomes" id="UP000315295"/>
    </source>
</evidence>
<protein>
    <submittedName>
        <fullName evidence="1">Uncharacterized protein</fullName>
    </submittedName>
</protein>
<accession>A0A540NKT8</accession>
<keyword evidence="2" id="KW-1185">Reference proteome</keyword>
<gene>
    <name evidence="1" type="ORF">C1H46_002698</name>
</gene>
<comment type="caution">
    <text evidence="1">The sequence shown here is derived from an EMBL/GenBank/DDBJ whole genome shotgun (WGS) entry which is preliminary data.</text>
</comment>
<dbReference type="AlphaFoldDB" id="A0A540NKT8"/>
<organism evidence="1 2">
    <name type="scientific">Malus baccata</name>
    <name type="common">Siberian crab apple</name>
    <name type="synonym">Pyrus baccata</name>
    <dbReference type="NCBI Taxonomy" id="106549"/>
    <lineage>
        <taxon>Eukaryota</taxon>
        <taxon>Viridiplantae</taxon>
        <taxon>Streptophyta</taxon>
        <taxon>Embryophyta</taxon>
        <taxon>Tracheophyta</taxon>
        <taxon>Spermatophyta</taxon>
        <taxon>Magnoliopsida</taxon>
        <taxon>eudicotyledons</taxon>
        <taxon>Gunneridae</taxon>
        <taxon>Pentapetalae</taxon>
        <taxon>rosids</taxon>
        <taxon>fabids</taxon>
        <taxon>Rosales</taxon>
        <taxon>Rosaceae</taxon>
        <taxon>Amygdaloideae</taxon>
        <taxon>Maleae</taxon>
        <taxon>Malus</taxon>
    </lineage>
</organism>
<dbReference type="EMBL" id="VIEB01000027">
    <property type="protein sequence ID" value="TQE11662.1"/>
    <property type="molecule type" value="Genomic_DNA"/>
</dbReference>
<reference evidence="1 2" key="1">
    <citation type="journal article" date="2019" name="G3 (Bethesda)">
        <title>Sequencing of a Wild Apple (Malus baccata) Genome Unravels the Differences Between Cultivated and Wild Apple Species Regarding Disease Resistance and Cold Tolerance.</title>
        <authorList>
            <person name="Chen X."/>
        </authorList>
    </citation>
    <scope>NUCLEOTIDE SEQUENCE [LARGE SCALE GENOMIC DNA]</scope>
    <source>
        <strain evidence="2">cv. Shandingzi</strain>
        <tissue evidence="1">Leaves</tissue>
    </source>
</reference>
<proteinExistence type="predicted"/>